<sequence>MYERTTSASFLLGFCILLIYNNAPRNSSHHHFMSASDFLVQRLLSKTPSPALSCTSGSSEEHLDINSAESSSLFKPELLTYIQPELIKPEPVKPLDYVRRTEEDTVTLSPVSGMFIKEEFDVPSPEELQKEVDNLDETAAYVEVSEESRKKIDQIPNIIGDSMCCLCKVFSCPANLASHRRWHKPRDQYEKIQCPSCVHVFHNRKQYKNHLAGCSSVIPITDVFPTLMPVSMKLEIR</sequence>
<dbReference type="GO" id="GO:0010564">
    <property type="term" value="P:regulation of cell cycle process"/>
    <property type="evidence" value="ECO:0007669"/>
    <property type="project" value="TreeGrafter"/>
</dbReference>
<keyword evidence="3" id="KW-0677">Repeat</keyword>
<dbReference type="GO" id="GO:0030182">
    <property type="term" value="P:neuron differentiation"/>
    <property type="evidence" value="ECO:0007669"/>
    <property type="project" value="TreeGrafter"/>
</dbReference>
<evidence type="ECO:0000256" key="4">
    <source>
        <dbReference type="ARBA" id="ARBA00022771"/>
    </source>
</evidence>
<evidence type="ECO:0000256" key="5">
    <source>
        <dbReference type="ARBA" id="ARBA00022833"/>
    </source>
</evidence>
<dbReference type="AlphaFoldDB" id="A0A1I7W7Q6"/>
<keyword evidence="9" id="KW-1185">Reference proteome</keyword>
<protein>
    <submittedName>
        <fullName evidence="10">C2H2-type domain-containing protein</fullName>
    </submittedName>
</protein>
<proteinExistence type="predicted"/>
<evidence type="ECO:0000256" key="2">
    <source>
        <dbReference type="ARBA" id="ARBA00022723"/>
    </source>
</evidence>
<evidence type="ECO:0000313" key="9">
    <source>
        <dbReference type="Proteomes" id="UP000095283"/>
    </source>
</evidence>
<dbReference type="GO" id="GO:0000978">
    <property type="term" value="F:RNA polymerase II cis-regulatory region sequence-specific DNA binding"/>
    <property type="evidence" value="ECO:0007669"/>
    <property type="project" value="TreeGrafter"/>
</dbReference>
<dbReference type="Proteomes" id="UP000095283">
    <property type="component" value="Unplaced"/>
</dbReference>
<dbReference type="GO" id="GO:0008270">
    <property type="term" value="F:zinc ion binding"/>
    <property type="evidence" value="ECO:0007669"/>
    <property type="project" value="UniProtKB-KW"/>
</dbReference>
<keyword evidence="7" id="KW-0804">Transcription</keyword>
<evidence type="ECO:0000256" key="3">
    <source>
        <dbReference type="ARBA" id="ARBA00022737"/>
    </source>
</evidence>
<organism evidence="9 10">
    <name type="scientific">Heterorhabditis bacteriophora</name>
    <name type="common">Entomopathogenic nematode worm</name>
    <dbReference type="NCBI Taxonomy" id="37862"/>
    <lineage>
        <taxon>Eukaryota</taxon>
        <taxon>Metazoa</taxon>
        <taxon>Ecdysozoa</taxon>
        <taxon>Nematoda</taxon>
        <taxon>Chromadorea</taxon>
        <taxon>Rhabditida</taxon>
        <taxon>Rhabditina</taxon>
        <taxon>Rhabditomorpha</taxon>
        <taxon>Strongyloidea</taxon>
        <taxon>Heterorhabditidae</taxon>
        <taxon>Heterorhabditis</taxon>
    </lineage>
</organism>
<reference evidence="10" key="1">
    <citation type="submission" date="2016-11" db="UniProtKB">
        <authorList>
            <consortium name="WormBaseParasite"/>
        </authorList>
    </citation>
    <scope>IDENTIFICATION</scope>
</reference>
<dbReference type="InterPro" id="IPR042972">
    <property type="entry name" value="INSM1/2"/>
</dbReference>
<keyword evidence="2" id="KW-0479">Metal-binding</keyword>
<evidence type="ECO:0000256" key="8">
    <source>
        <dbReference type="ARBA" id="ARBA00023242"/>
    </source>
</evidence>
<comment type="subcellular location">
    <subcellularLocation>
        <location evidence="1">Nucleus</location>
    </subcellularLocation>
</comment>
<name>A0A1I7W7Q6_HETBA</name>
<keyword evidence="5" id="KW-0862">Zinc</keyword>
<dbReference type="GO" id="GO:0017053">
    <property type="term" value="C:transcription repressor complex"/>
    <property type="evidence" value="ECO:0007669"/>
    <property type="project" value="TreeGrafter"/>
</dbReference>
<evidence type="ECO:0000256" key="6">
    <source>
        <dbReference type="ARBA" id="ARBA00023015"/>
    </source>
</evidence>
<dbReference type="PANTHER" id="PTHR15065">
    <property type="entry name" value="INSULINOMA-ASSOCIATED 1"/>
    <property type="match status" value="1"/>
</dbReference>
<dbReference type="PANTHER" id="PTHR15065:SF4">
    <property type="entry name" value="LD18634P"/>
    <property type="match status" value="1"/>
</dbReference>
<keyword evidence="8" id="KW-0539">Nucleus</keyword>
<keyword evidence="6" id="KW-0805">Transcription regulation</keyword>
<accession>A0A1I7W7Q6</accession>
<dbReference type="GO" id="GO:0005634">
    <property type="term" value="C:nucleus"/>
    <property type="evidence" value="ECO:0007669"/>
    <property type="project" value="UniProtKB-SubCell"/>
</dbReference>
<evidence type="ECO:0000313" key="10">
    <source>
        <dbReference type="WBParaSite" id="Hba_00659"/>
    </source>
</evidence>
<evidence type="ECO:0000256" key="7">
    <source>
        <dbReference type="ARBA" id="ARBA00023163"/>
    </source>
</evidence>
<dbReference type="GO" id="GO:0001227">
    <property type="term" value="F:DNA-binding transcription repressor activity, RNA polymerase II-specific"/>
    <property type="evidence" value="ECO:0007669"/>
    <property type="project" value="TreeGrafter"/>
</dbReference>
<evidence type="ECO:0000256" key="1">
    <source>
        <dbReference type="ARBA" id="ARBA00004123"/>
    </source>
</evidence>
<dbReference type="WBParaSite" id="Hba_00659">
    <property type="protein sequence ID" value="Hba_00659"/>
    <property type="gene ID" value="Hba_00659"/>
</dbReference>
<keyword evidence="4" id="KW-0863">Zinc-finger</keyword>